<keyword evidence="3" id="KW-0227">DNA damage</keyword>
<keyword evidence="4" id="KW-0378">Hydrolase</keyword>
<dbReference type="GO" id="GO:0006302">
    <property type="term" value="P:double-strand break repair"/>
    <property type="evidence" value="ECO:0007669"/>
    <property type="project" value="InterPro"/>
</dbReference>
<keyword evidence="9" id="KW-0234">DNA repair</keyword>
<keyword evidence="7" id="KW-0067">ATP-binding</keyword>
<evidence type="ECO:0000256" key="11">
    <source>
        <dbReference type="SAM" id="MobiDB-lite"/>
    </source>
</evidence>
<organism evidence="13 14">
    <name type="scientific">Rubricoccus marinus</name>
    <dbReference type="NCBI Taxonomy" id="716817"/>
    <lineage>
        <taxon>Bacteria</taxon>
        <taxon>Pseudomonadati</taxon>
        <taxon>Rhodothermota</taxon>
        <taxon>Rhodothermia</taxon>
        <taxon>Rhodothermales</taxon>
        <taxon>Rubricoccaceae</taxon>
        <taxon>Rubricoccus</taxon>
    </lineage>
</organism>
<dbReference type="EMBL" id="MQWB01000001">
    <property type="protein sequence ID" value="OZC01814.1"/>
    <property type="molecule type" value="Genomic_DNA"/>
</dbReference>
<dbReference type="Gene3D" id="1.10.10.1020">
    <property type="entry name" value="RecBCD complex, subunit RecD, N-terminal domain"/>
    <property type="match status" value="1"/>
</dbReference>
<dbReference type="HAMAP" id="MF_01487">
    <property type="entry name" value="RecD"/>
    <property type="match status" value="1"/>
</dbReference>
<dbReference type="GO" id="GO:0009338">
    <property type="term" value="C:exodeoxyribonuclease V complex"/>
    <property type="evidence" value="ECO:0007669"/>
    <property type="project" value="InterPro"/>
</dbReference>
<keyword evidence="14" id="KW-1185">Reference proteome</keyword>
<keyword evidence="2" id="KW-0547">Nucleotide-binding</keyword>
<evidence type="ECO:0000256" key="8">
    <source>
        <dbReference type="ARBA" id="ARBA00023125"/>
    </source>
</evidence>
<keyword evidence="1" id="KW-0540">Nuclease</keyword>
<keyword evidence="10" id="KW-0413">Isomerase</keyword>
<dbReference type="GO" id="GO:0006310">
    <property type="term" value="P:DNA recombination"/>
    <property type="evidence" value="ECO:0007669"/>
    <property type="project" value="InterPro"/>
</dbReference>
<evidence type="ECO:0000256" key="5">
    <source>
        <dbReference type="ARBA" id="ARBA00022806"/>
    </source>
</evidence>
<dbReference type="RefSeq" id="WP_094545434.1">
    <property type="nucleotide sequence ID" value="NZ_MQWB01000001.1"/>
</dbReference>
<dbReference type="InParanoid" id="A0A259TW55"/>
<evidence type="ECO:0000313" key="14">
    <source>
        <dbReference type="Proteomes" id="UP000216446"/>
    </source>
</evidence>
<dbReference type="NCBIfam" id="TIGR01447">
    <property type="entry name" value="recD"/>
    <property type="match status" value="1"/>
</dbReference>
<dbReference type="GO" id="GO:0003677">
    <property type="term" value="F:DNA binding"/>
    <property type="evidence" value="ECO:0007669"/>
    <property type="project" value="UniProtKB-KW"/>
</dbReference>
<feature type="domain" description="AAA+ ATPase" evidence="12">
    <location>
        <begin position="167"/>
        <end position="461"/>
    </location>
</feature>
<dbReference type="Gene3D" id="2.30.30.940">
    <property type="match status" value="1"/>
</dbReference>
<sequence length="640" mass="67425">MRTLAPETTALLDALAESEDVAPIDLALARMLAEHDPERAREVALAAVLVSAMQRRGHTAVELDAWAGEPFPGAAVRLPETDAWVQRLNESPVVSDGGTVAPLVLDGDGRLYLYRLWRAEGRVASRIAELVGESGQAPEAVRETFSALFPEAGAGDRQALAAAGALRHRMAVVAGGPGTGKTTTVAKLLALLLAADPDLTVALATPTGKASNRLTESIASRSAALPVSDDVRQRLAVEAVTLHRLLKYSPTRRAWGRGPASPIPADVVVVDETSMADLLMFDALLASLRPGARLVLLGDADQLPSVGVGAVFGDLCEAGARDAVGPGFQAFCNALGVTTPEASGDSASGEAPSGHTSGVSLREPDAMADAVVRLVVSHRFAADSGIGRLASALRDGDEAGVRDVLTDGASGDVVCLDPADRAEAIWTHAEPHARALCTASTPEAALSAAAAFRMLAPTRGGRWGVYALNRLVERRLSEDGLRLSPTDPWYHGRPILVTENDYDRDLFNGDVGVVWRPSAEARWRQRPVVVFEGKDGVREVPVAQLPEHETAWAMTIHKSQGSEFDDVLLVLPTPGSTQARRLSRQLVYTAVTRAKGTAPEASSGPSLTILGAAEQMAEAAGVAERRASGLAARLREMPER</sequence>
<name>A0A259TW55_9BACT</name>
<evidence type="ECO:0000256" key="2">
    <source>
        <dbReference type="ARBA" id="ARBA00022741"/>
    </source>
</evidence>
<dbReference type="InterPro" id="IPR041851">
    <property type="entry name" value="RecD_N_sf"/>
</dbReference>
<dbReference type="AlphaFoldDB" id="A0A259TW55"/>
<keyword evidence="6" id="KW-0269">Exonuclease</keyword>
<dbReference type="SMART" id="SM00382">
    <property type="entry name" value="AAA"/>
    <property type="match status" value="1"/>
</dbReference>
<dbReference type="InterPro" id="IPR027417">
    <property type="entry name" value="P-loop_NTPase"/>
</dbReference>
<dbReference type="GO" id="GO:0017116">
    <property type="term" value="F:single-stranded DNA helicase activity"/>
    <property type="evidence" value="ECO:0007669"/>
    <property type="project" value="TreeGrafter"/>
</dbReference>
<gene>
    <name evidence="13" type="ORF">BSZ36_01710</name>
</gene>
<evidence type="ECO:0000256" key="9">
    <source>
        <dbReference type="ARBA" id="ARBA00023204"/>
    </source>
</evidence>
<dbReference type="InterPro" id="IPR050534">
    <property type="entry name" value="Coronavir_polyprotein_1ab"/>
</dbReference>
<evidence type="ECO:0000256" key="1">
    <source>
        <dbReference type="ARBA" id="ARBA00022722"/>
    </source>
</evidence>
<feature type="region of interest" description="Disordered" evidence="11">
    <location>
        <begin position="341"/>
        <end position="361"/>
    </location>
</feature>
<dbReference type="OrthoDB" id="9803432at2"/>
<evidence type="ECO:0000256" key="6">
    <source>
        <dbReference type="ARBA" id="ARBA00022839"/>
    </source>
</evidence>
<proteinExistence type="inferred from homology"/>
<protein>
    <submittedName>
        <fullName evidence="13">Exodeoxyribonuclease V subunit alpha</fullName>
    </submittedName>
</protein>
<dbReference type="Pfam" id="PF21185">
    <property type="entry name" value="RecD_N"/>
    <property type="match status" value="1"/>
</dbReference>
<dbReference type="FunCoup" id="A0A259TW55">
    <property type="interactions" value="143"/>
</dbReference>
<dbReference type="CDD" id="cd18809">
    <property type="entry name" value="SF1_C_RecD"/>
    <property type="match status" value="1"/>
</dbReference>
<keyword evidence="5" id="KW-0347">Helicase</keyword>
<dbReference type="PANTHER" id="PTHR43788">
    <property type="entry name" value="DNA2/NAM7 HELICASE FAMILY MEMBER"/>
    <property type="match status" value="1"/>
</dbReference>
<dbReference type="GO" id="GO:0005524">
    <property type="term" value="F:ATP binding"/>
    <property type="evidence" value="ECO:0007669"/>
    <property type="project" value="UniProtKB-KW"/>
</dbReference>
<evidence type="ECO:0000256" key="3">
    <source>
        <dbReference type="ARBA" id="ARBA00022763"/>
    </source>
</evidence>
<evidence type="ECO:0000313" key="13">
    <source>
        <dbReference type="EMBL" id="OZC01814.1"/>
    </source>
</evidence>
<reference evidence="13 14" key="1">
    <citation type="submission" date="2016-11" db="EMBL/GenBank/DDBJ databases">
        <title>Study of marine rhodopsin-containing bacteria.</title>
        <authorList>
            <person name="Yoshizawa S."/>
            <person name="Kumagai Y."/>
            <person name="Kogure K."/>
        </authorList>
    </citation>
    <scope>NUCLEOTIDE SEQUENCE [LARGE SCALE GENOMIC DNA]</scope>
    <source>
        <strain evidence="13 14">SG-29</strain>
    </source>
</reference>
<dbReference type="Pfam" id="PF13538">
    <property type="entry name" value="UvrD_C_2"/>
    <property type="match status" value="1"/>
</dbReference>
<dbReference type="InterPro" id="IPR049550">
    <property type="entry name" value="RecD_N"/>
</dbReference>
<dbReference type="Pfam" id="PF13245">
    <property type="entry name" value="AAA_19"/>
    <property type="match status" value="1"/>
</dbReference>
<dbReference type="GO" id="GO:0008854">
    <property type="term" value="F:exodeoxyribonuclease V activity"/>
    <property type="evidence" value="ECO:0007669"/>
    <property type="project" value="InterPro"/>
</dbReference>
<evidence type="ECO:0000256" key="4">
    <source>
        <dbReference type="ARBA" id="ARBA00022801"/>
    </source>
</evidence>
<evidence type="ECO:0000259" key="12">
    <source>
        <dbReference type="SMART" id="SM00382"/>
    </source>
</evidence>
<dbReference type="PANTHER" id="PTHR43788:SF6">
    <property type="entry name" value="DNA HELICASE B"/>
    <property type="match status" value="1"/>
</dbReference>
<dbReference type="InterPro" id="IPR027785">
    <property type="entry name" value="UvrD-like_helicase_C"/>
</dbReference>
<dbReference type="InterPro" id="IPR003593">
    <property type="entry name" value="AAA+_ATPase"/>
</dbReference>
<dbReference type="CDD" id="cd17933">
    <property type="entry name" value="DEXSc_RecD-like"/>
    <property type="match status" value="1"/>
</dbReference>
<keyword evidence="8" id="KW-0238">DNA-binding</keyword>
<accession>A0A259TW55</accession>
<evidence type="ECO:0000256" key="10">
    <source>
        <dbReference type="ARBA" id="ARBA00023235"/>
    </source>
</evidence>
<evidence type="ECO:0000256" key="7">
    <source>
        <dbReference type="ARBA" id="ARBA00022840"/>
    </source>
</evidence>
<comment type="caution">
    <text evidence="13">The sequence shown here is derived from an EMBL/GenBank/DDBJ whole genome shotgun (WGS) entry which is preliminary data.</text>
</comment>
<dbReference type="InterPro" id="IPR006344">
    <property type="entry name" value="RecD"/>
</dbReference>
<dbReference type="Gene3D" id="3.40.50.300">
    <property type="entry name" value="P-loop containing nucleotide triphosphate hydrolases"/>
    <property type="match status" value="3"/>
</dbReference>
<dbReference type="SUPFAM" id="SSF52540">
    <property type="entry name" value="P-loop containing nucleoside triphosphate hydrolases"/>
    <property type="match status" value="2"/>
</dbReference>
<dbReference type="Proteomes" id="UP000216446">
    <property type="component" value="Unassembled WGS sequence"/>
</dbReference>